<accession>A0ABX0KA35</accession>
<keyword evidence="1" id="KW-0812">Transmembrane</keyword>
<gene>
    <name evidence="2" type="ORF">GOB84_03800</name>
</gene>
<feature type="transmembrane region" description="Helical" evidence="1">
    <location>
        <begin position="24"/>
        <end position="51"/>
    </location>
</feature>
<dbReference type="Proteomes" id="UP000615326">
    <property type="component" value="Unassembled WGS sequence"/>
</dbReference>
<proteinExistence type="predicted"/>
<protein>
    <recommendedName>
        <fullName evidence="4">DUF3592 domain-containing protein</fullName>
    </recommendedName>
</protein>
<keyword evidence="1" id="KW-0472">Membrane</keyword>
<organism evidence="2 3">
    <name type="scientific">Acetobacter fallax</name>
    <dbReference type="NCBI Taxonomy" id="1737473"/>
    <lineage>
        <taxon>Bacteria</taxon>
        <taxon>Pseudomonadati</taxon>
        <taxon>Pseudomonadota</taxon>
        <taxon>Alphaproteobacteria</taxon>
        <taxon>Acetobacterales</taxon>
        <taxon>Acetobacteraceae</taxon>
        <taxon>Acetobacter</taxon>
    </lineage>
</organism>
<evidence type="ECO:0000313" key="3">
    <source>
        <dbReference type="Proteomes" id="UP000615326"/>
    </source>
</evidence>
<feature type="transmembrane region" description="Helical" evidence="1">
    <location>
        <begin position="146"/>
        <end position="166"/>
    </location>
</feature>
<reference evidence="2 3" key="1">
    <citation type="journal article" date="2020" name="Int. J. Syst. Evol. Microbiol.">
        <title>Novel acetic acid bacteria from cider fermentations: Acetobacter conturbans sp. nov. and Acetobacter fallax sp. nov.</title>
        <authorList>
            <person name="Sombolestani A.S."/>
            <person name="Cleenwerck I."/>
            <person name="Cnockaert M."/>
            <person name="Borremans W."/>
            <person name="Wieme A.D."/>
            <person name="De Vuyst L."/>
            <person name="Vandamme P."/>
        </authorList>
    </citation>
    <scope>NUCLEOTIDE SEQUENCE [LARGE SCALE GENOMIC DNA]</scope>
    <source>
        <strain evidence="2 3">LMG 1637</strain>
    </source>
</reference>
<keyword evidence="1" id="KW-1133">Transmembrane helix</keyword>
<dbReference type="EMBL" id="WOSW01000004">
    <property type="protein sequence ID" value="NHO31693.1"/>
    <property type="molecule type" value="Genomic_DNA"/>
</dbReference>
<keyword evidence="3" id="KW-1185">Reference proteome</keyword>
<comment type="caution">
    <text evidence="2">The sequence shown here is derived from an EMBL/GenBank/DDBJ whole genome shotgun (WGS) entry which is preliminary data.</text>
</comment>
<evidence type="ECO:0000256" key="1">
    <source>
        <dbReference type="SAM" id="Phobius"/>
    </source>
</evidence>
<evidence type="ECO:0000313" key="2">
    <source>
        <dbReference type="EMBL" id="NHO31693.1"/>
    </source>
</evidence>
<name>A0ABX0KA35_9PROT</name>
<evidence type="ECO:0008006" key="4">
    <source>
        <dbReference type="Google" id="ProtNLM"/>
    </source>
</evidence>
<dbReference type="RefSeq" id="WP_173576303.1">
    <property type="nucleotide sequence ID" value="NZ_WOSW01000004.1"/>
</dbReference>
<sequence>MLPPELDQPLPRRVYKKEKTDGGLAVAAILGLVFYVPLLLTLIVLMSVSLLKMNRLITSGHNVSAIVDALSVIKTKSGVSHRADYSFALPDGRRFHGTENISVSDFHLLSTGQNLTAVYEPSEPGNTHLAKYIQADRTKLYRLTDMLCFVLIGAPAFVIVCSIIFVRRQRAKETYLLQWGTASRARIIDEKQIRVRFGFRTKLTCAFHDNTGRARTTTCNDLPGLKGLLFPADATHPVNVIRSNPVVLFDPCKPSRSLIYPFSMMTCEKPAGSAKINHPGAPPRTQKSAS</sequence>